<evidence type="ECO:0000256" key="2">
    <source>
        <dbReference type="SAM" id="MobiDB-lite"/>
    </source>
</evidence>
<feature type="compositionally biased region" description="Basic residues" evidence="2">
    <location>
        <begin position="78"/>
        <end position="90"/>
    </location>
</feature>
<organism evidence="4 5">
    <name type="scientific">Saccoglossus kowalevskii</name>
    <name type="common">Acorn worm</name>
    <dbReference type="NCBI Taxonomy" id="10224"/>
    <lineage>
        <taxon>Eukaryota</taxon>
        <taxon>Metazoa</taxon>
        <taxon>Hemichordata</taxon>
        <taxon>Enteropneusta</taxon>
        <taxon>Harrimaniidae</taxon>
        <taxon>Saccoglossus</taxon>
    </lineage>
</organism>
<evidence type="ECO:0000313" key="5">
    <source>
        <dbReference type="RefSeq" id="XP_002734248.1"/>
    </source>
</evidence>
<feature type="compositionally biased region" description="Polar residues" evidence="2">
    <location>
        <begin position="116"/>
        <end position="131"/>
    </location>
</feature>
<comment type="similarity">
    <text evidence="1">Belongs to the pym family.</text>
</comment>
<feature type="domain" description="WIBG Mago-binding" evidence="3">
    <location>
        <begin position="13"/>
        <end position="39"/>
    </location>
</feature>
<name>A0ABM0GP48_SACKO</name>
<dbReference type="SUPFAM" id="SSF101931">
    <property type="entry name" value="Pym (Within the bgcn gene intron protein, WIBG), N-terminal domain"/>
    <property type="match status" value="1"/>
</dbReference>
<proteinExistence type="inferred from homology"/>
<dbReference type="SMART" id="SM01273">
    <property type="entry name" value="Mago-bind"/>
    <property type="match status" value="1"/>
</dbReference>
<dbReference type="InterPro" id="IPR015362">
    <property type="entry name" value="WIBG_mago-bd"/>
</dbReference>
<dbReference type="Proteomes" id="UP000694865">
    <property type="component" value="Unplaced"/>
</dbReference>
<accession>A0ABM0GP48</accession>
<evidence type="ECO:0000256" key="1">
    <source>
        <dbReference type="ARBA" id="ARBA00009394"/>
    </source>
</evidence>
<sequence length="189" mass="21588">MAASVENIVTDDSGSFIPATQRPDGTWRKPRRVKGGYVPQEEMPVYESKGKQWINSKPKLPPGYVEPKKEEPKEKSKSAKKKEKRKQKLKEKKDTEQLGGSEAKTDTKELSETLRKTTISSTSQEPQQTDDLSAEDIYKKIKAIKKKLRQINDLEAKIASGEIKKPNREQVDKIARKDDLEDELFMLEN</sequence>
<dbReference type="InterPro" id="IPR039333">
    <property type="entry name" value="PYM1"/>
</dbReference>
<evidence type="ECO:0000259" key="3">
    <source>
        <dbReference type="SMART" id="SM01273"/>
    </source>
</evidence>
<feature type="compositionally biased region" description="Basic and acidic residues" evidence="2">
    <location>
        <begin position="66"/>
        <end position="77"/>
    </location>
</feature>
<reference evidence="5" key="1">
    <citation type="submission" date="2025-08" db="UniProtKB">
        <authorList>
            <consortium name="RefSeq"/>
        </authorList>
    </citation>
    <scope>IDENTIFICATION</scope>
    <source>
        <tissue evidence="5">Testes</tissue>
    </source>
</reference>
<dbReference type="GeneID" id="100371258"/>
<feature type="region of interest" description="Disordered" evidence="2">
    <location>
        <begin position="1"/>
        <end position="135"/>
    </location>
</feature>
<dbReference type="Pfam" id="PF09282">
    <property type="entry name" value="Mago-bind"/>
    <property type="match status" value="1"/>
</dbReference>
<keyword evidence="4" id="KW-1185">Reference proteome</keyword>
<dbReference type="PANTHER" id="PTHR22959:SF0">
    <property type="entry name" value="PARTNER OF Y14 AND MAGO"/>
    <property type="match status" value="1"/>
</dbReference>
<dbReference type="PANTHER" id="PTHR22959">
    <property type="entry name" value="PYM PROTEIN"/>
    <property type="match status" value="1"/>
</dbReference>
<gene>
    <name evidence="5" type="primary">LOC100371258</name>
</gene>
<evidence type="ECO:0000313" key="4">
    <source>
        <dbReference type="Proteomes" id="UP000694865"/>
    </source>
</evidence>
<dbReference type="InterPro" id="IPR036348">
    <property type="entry name" value="WIBG_N_sf"/>
</dbReference>
<dbReference type="RefSeq" id="XP_002734248.1">
    <property type="nucleotide sequence ID" value="XM_002734202.2"/>
</dbReference>
<feature type="compositionally biased region" description="Basic and acidic residues" evidence="2">
    <location>
        <begin position="103"/>
        <end position="115"/>
    </location>
</feature>
<protein>
    <submittedName>
        <fullName evidence="5">Partner of Y14 and mago-like</fullName>
    </submittedName>
</protein>